<dbReference type="InterPro" id="IPR036389">
    <property type="entry name" value="RNase_III_sf"/>
</dbReference>
<sequence>MPPSPPPFHPPPAPTCALADALRFCVGVDILPPDAPAVIAAGLRELAPAACAAPGSFAQLAELLCGGGVGGGGGMEGPHGGSVVSHPDPATAELSGPVPSPSPAPPHAAPRAGAPGPAGVPLSSWSGMSEELPPGLAASVVAVEGMLGYVFIRKALCAQALTHVSHPRAEACGGGYQRVEFLGDAVLGLVVSLRAYSLGGSAADMTGRVMAAVNNGSLAAAAVRRGLHAHLRAGSGALLAAVAAFAEAYKTALERAGPLGTVAVSTAERLMKNKRTAKQAAKRARGAPAKPAKGRGQAAAAGPSGGAVAQQSGATAETRGAAPGPAATEGPAPIPGQGQGQGAERGGASGPTGHQTPDETEAAQVAEDEQALRDDLDGVLRAPKALADVVEALVGAVYLDSGGDLEASERAVVALLA</sequence>
<dbReference type="Gene3D" id="1.10.1520.10">
    <property type="entry name" value="Ribonuclease III domain"/>
    <property type="match status" value="2"/>
</dbReference>
<gene>
    <name evidence="4" type="ORF">GPECTOR_17g967</name>
</gene>
<dbReference type="GO" id="GO:0030422">
    <property type="term" value="P:siRNA processing"/>
    <property type="evidence" value="ECO:0007669"/>
    <property type="project" value="TreeGrafter"/>
</dbReference>
<evidence type="ECO:0000313" key="5">
    <source>
        <dbReference type="Proteomes" id="UP000075714"/>
    </source>
</evidence>
<evidence type="ECO:0000259" key="3">
    <source>
        <dbReference type="PROSITE" id="PS50142"/>
    </source>
</evidence>
<accession>A0A150GKM1</accession>
<dbReference type="Pfam" id="PF00636">
    <property type="entry name" value="Ribonuclease_3"/>
    <property type="match status" value="1"/>
</dbReference>
<dbReference type="GO" id="GO:0005737">
    <property type="term" value="C:cytoplasm"/>
    <property type="evidence" value="ECO:0007669"/>
    <property type="project" value="TreeGrafter"/>
</dbReference>
<dbReference type="GO" id="GO:0004525">
    <property type="term" value="F:ribonuclease III activity"/>
    <property type="evidence" value="ECO:0007669"/>
    <property type="project" value="InterPro"/>
</dbReference>
<feature type="compositionally biased region" description="Low complexity" evidence="2">
    <location>
        <begin position="286"/>
        <end position="331"/>
    </location>
</feature>
<dbReference type="GO" id="GO:0003723">
    <property type="term" value="F:RNA binding"/>
    <property type="evidence" value="ECO:0007669"/>
    <property type="project" value="TreeGrafter"/>
</dbReference>
<reference evidence="5" key="1">
    <citation type="journal article" date="2016" name="Nat. Commun.">
        <title>The Gonium pectorale genome demonstrates co-option of cell cycle regulation during the evolution of multicellularity.</title>
        <authorList>
            <person name="Hanschen E.R."/>
            <person name="Marriage T.N."/>
            <person name="Ferris P.J."/>
            <person name="Hamaji T."/>
            <person name="Toyoda A."/>
            <person name="Fujiyama A."/>
            <person name="Neme R."/>
            <person name="Noguchi H."/>
            <person name="Minakuchi Y."/>
            <person name="Suzuki M."/>
            <person name="Kawai-Toyooka H."/>
            <person name="Smith D.R."/>
            <person name="Sparks H."/>
            <person name="Anderson J."/>
            <person name="Bakaric R."/>
            <person name="Luria V."/>
            <person name="Karger A."/>
            <person name="Kirschner M.W."/>
            <person name="Durand P.M."/>
            <person name="Michod R.E."/>
            <person name="Nozaki H."/>
            <person name="Olson B.J."/>
        </authorList>
    </citation>
    <scope>NUCLEOTIDE SEQUENCE [LARGE SCALE GENOMIC DNA]</scope>
    <source>
        <strain evidence="5">NIES-2863</strain>
    </source>
</reference>
<comment type="caution">
    <text evidence="4">The sequence shown here is derived from an EMBL/GenBank/DDBJ whole genome shotgun (WGS) entry which is preliminary data.</text>
</comment>
<feature type="compositionally biased region" description="Basic residues" evidence="2">
    <location>
        <begin position="273"/>
        <end position="285"/>
    </location>
</feature>
<dbReference type="Proteomes" id="UP000075714">
    <property type="component" value="Unassembled WGS sequence"/>
</dbReference>
<dbReference type="STRING" id="33097.A0A150GKM1"/>
<keyword evidence="5" id="KW-1185">Reference proteome</keyword>
<proteinExistence type="predicted"/>
<dbReference type="EMBL" id="LSYV01000018">
    <property type="protein sequence ID" value="KXZ50328.1"/>
    <property type="molecule type" value="Genomic_DNA"/>
</dbReference>
<dbReference type="CDD" id="cd00593">
    <property type="entry name" value="RIBOc"/>
    <property type="match status" value="1"/>
</dbReference>
<feature type="region of interest" description="Disordered" evidence="2">
    <location>
        <begin position="76"/>
        <end position="122"/>
    </location>
</feature>
<feature type="compositionally biased region" description="Pro residues" evidence="2">
    <location>
        <begin position="98"/>
        <end position="108"/>
    </location>
</feature>
<keyword evidence="1" id="KW-0378">Hydrolase</keyword>
<organism evidence="4 5">
    <name type="scientific">Gonium pectorale</name>
    <name type="common">Green alga</name>
    <dbReference type="NCBI Taxonomy" id="33097"/>
    <lineage>
        <taxon>Eukaryota</taxon>
        <taxon>Viridiplantae</taxon>
        <taxon>Chlorophyta</taxon>
        <taxon>core chlorophytes</taxon>
        <taxon>Chlorophyceae</taxon>
        <taxon>CS clade</taxon>
        <taxon>Chlamydomonadales</taxon>
        <taxon>Volvocaceae</taxon>
        <taxon>Gonium</taxon>
    </lineage>
</organism>
<protein>
    <recommendedName>
        <fullName evidence="3">RNase III domain-containing protein</fullName>
    </recommendedName>
</protein>
<dbReference type="OrthoDB" id="551630at2759"/>
<evidence type="ECO:0000313" key="4">
    <source>
        <dbReference type="EMBL" id="KXZ50328.1"/>
    </source>
</evidence>
<evidence type="ECO:0000256" key="2">
    <source>
        <dbReference type="SAM" id="MobiDB-lite"/>
    </source>
</evidence>
<dbReference type="GO" id="GO:0005634">
    <property type="term" value="C:nucleus"/>
    <property type="evidence" value="ECO:0007669"/>
    <property type="project" value="TreeGrafter"/>
</dbReference>
<evidence type="ECO:0000256" key="1">
    <source>
        <dbReference type="ARBA" id="ARBA00022801"/>
    </source>
</evidence>
<dbReference type="PROSITE" id="PS50142">
    <property type="entry name" value="RNASE_3_2"/>
    <property type="match status" value="1"/>
</dbReference>
<feature type="region of interest" description="Disordered" evidence="2">
    <location>
        <begin position="273"/>
        <end position="368"/>
    </location>
</feature>
<dbReference type="PANTHER" id="PTHR14950">
    <property type="entry name" value="DICER-RELATED"/>
    <property type="match status" value="1"/>
</dbReference>
<feature type="compositionally biased region" description="Gly residues" evidence="2">
    <location>
        <begin position="337"/>
        <end position="350"/>
    </location>
</feature>
<dbReference type="SMART" id="SM00535">
    <property type="entry name" value="RIBOc"/>
    <property type="match status" value="1"/>
</dbReference>
<dbReference type="AlphaFoldDB" id="A0A150GKM1"/>
<dbReference type="PANTHER" id="PTHR14950:SF37">
    <property type="entry name" value="ENDORIBONUCLEASE DICER"/>
    <property type="match status" value="1"/>
</dbReference>
<dbReference type="SUPFAM" id="SSF69065">
    <property type="entry name" value="RNase III domain-like"/>
    <property type="match status" value="1"/>
</dbReference>
<feature type="compositionally biased region" description="Acidic residues" evidence="2">
    <location>
        <begin position="358"/>
        <end position="368"/>
    </location>
</feature>
<feature type="compositionally biased region" description="Low complexity" evidence="2">
    <location>
        <begin position="109"/>
        <end position="122"/>
    </location>
</feature>
<feature type="domain" description="RNase III" evidence="3">
    <location>
        <begin position="140"/>
        <end position="402"/>
    </location>
</feature>
<name>A0A150GKM1_GONPE</name>
<dbReference type="InterPro" id="IPR000999">
    <property type="entry name" value="RNase_III_dom"/>
</dbReference>